<dbReference type="InterPro" id="IPR050482">
    <property type="entry name" value="Sensor_HK_TwoCompSys"/>
</dbReference>
<dbReference type="InterPro" id="IPR003594">
    <property type="entry name" value="HATPase_dom"/>
</dbReference>
<dbReference type="STRING" id="1004.SAMN05661012_00478"/>
<reference evidence="12 13" key="1">
    <citation type="submission" date="2016-11" db="EMBL/GenBank/DDBJ databases">
        <authorList>
            <person name="Jaros S."/>
            <person name="Januszkiewicz K."/>
            <person name="Wedrychowicz H."/>
        </authorList>
    </citation>
    <scope>NUCLEOTIDE SEQUENCE [LARGE SCALE GENOMIC DNA]</scope>
    <source>
        <strain evidence="12 13">DSM 784</strain>
    </source>
</reference>
<keyword evidence="6 12" id="KW-0418">Kinase</keyword>
<evidence type="ECO:0000256" key="9">
    <source>
        <dbReference type="SAM" id="Phobius"/>
    </source>
</evidence>
<evidence type="ECO:0000256" key="5">
    <source>
        <dbReference type="ARBA" id="ARBA00022741"/>
    </source>
</evidence>
<evidence type="ECO:0000313" key="13">
    <source>
        <dbReference type="Proteomes" id="UP000183788"/>
    </source>
</evidence>
<dbReference type="Proteomes" id="UP000183788">
    <property type="component" value="Unassembled WGS sequence"/>
</dbReference>
<dbReference type="Pfam" id="PF02518">
    <property type="entry name" value="HATPase_c"/>
    <property type="match status" value="1"/>
</dbReference>
<evidence type="ECO:0000256" key="2">
    <source>
        <dbReference type="ARBA" id="ARBA00012438"/>
    </source>
</evidence>
<keyword evidence="8" id="KW-0902">Two-component regulatory system</keyword>
<name>A0A1K1M648_9BACT</name>
<evidence type="ECO:0000256" key="4">
    <source>
        <dbReference type="ARBA" id="ARBA00022679"/>
    </source>
</evidence>
<dbReference type="OrthoDB" id="9760839at2"/>
<dbReference type="Pfam" id="PF07730">
    <property type="entry name" value="HisKA_3"/>
    <property type="match status" value="1"/>
</dbReference>
<dbReference type="Gene3D" id="1.20.5.1930">
    <property type="match status" value="1"/>
</dbReference>
<keyword evidence="4" id="KW-0808">Transferase</keyword>
<protein>
    <recommendedName>
        <fullName evidence="2">histidine kinase</fullName>
        <ecNumber evidence="2">2.7.13.3</ecNumber>
    </recommendedName>
</protein>
<accession>A0A1K1M648</accession>
<dbReference type="Gene3D" id="3.30.565.10">
    <property type="entry name" value="Histidine kinase-like ATPase, C-terminal domain"/>
    <property type="match status" value="1"/>
</dbReference>
<dbReference type="PANTHER" id="PTHR24421:SF10">
    <property type="entry name" value="NITRATE_NITRITE SENSOR PROTEIN NARQ"/>
    <property type="match status" value="1"/>
</dbReference>
<dbReference type="CDD" id="cd16917">
    <property type="entry name" value="HATPase_UhpB-NarQ-NarX-like"/>
    <property type="match status" value="1"/>
</dbReference>
<keyword evidence="3" id="KW-0597">Phosphoprotein</keyword>
<keyword evidence="9" id="KW-0472">Membrane</keyword>
<keyword evidence="9" id="KW-0812">Transmembrane</keyword>
<dbReference type="EC" id="2.7.13.3" evidence="2"/>
<organism evidence="12 13">
    <name type="scientific">Chitinophaga sancti</name>
    <dbReference type="NCBI Taxonomy" id="1004"/>
    <lineage>
        <taxon>Bacteria</taxon>
        <taxon>Pseudomonadati</taxon>
        <taxon>Bacteroidota</taxon>
        <taxon>Chitinophagia</taxon>
        <taxon>Chitinophagales</taxon>
        <taxon>Chitinophagaceae</taxon>
        <taxon>Chitinophaga</taxon>
    </lineage>
</organism>
<dbReference type="InterPro" id="IPR011712">
    <property type="entry name" value="Sig_transdc_His_kin_sub3_dim/P"/>
</dbReference>
<evidence type="ECO:0000256" key="3">
    <source>
        <dbReference type="ARBA" id="ARBA00022553"/>
    </source>
</evidence>
<dbReference type="GO" id="GO:0016020">
    <property type="term" value="C:membrane"/>
    <property type="evidence" value="ECO:0007669"/>
    <property type="project" value="InterPro"/>
</dbReference>
<evidence type="ECO:0000256" key="1">
    <source>
        <dbReference type="ARBA" id="ARBA00000085"/>
    </source>
</evidence>
<sequence>MYCLQQVFCMSVTQKLLPMDKDIILSMVIATLLFLLMICFIVTFWMIYRRRRAVHREEKKQLHVAYEKEILHSRLEMKEQTLKHISEEIHDNIGQILSLAKLNISIMESNCPESLRERIGDTKQLISKVIQDLRDLSGSMDTDTITARGVYAAILAELDRIKKTGAYLVNFNSSGTVWRMDSSRELILFRIFQEVLNNLIKHASASVIDIDICYTATLCTLSIADNGKGFDITALPESRGMGLRNMEKRSAMIGASFQLESNVLNGTLIRIVFTP</sequence>
<evidence type="ECO:0000256" key="7">
    <source>
        <dbReference type="ARBA" id="ARBA00022840"/>
    </source>
</evidence>
<keyword evidence="7" id="KW-0067">ATP-binding</keyword>
<dbReference type="SUPFAM" id="SSF55874">
    <property type="entry name" value="ATPase domain of HSP90 chaperone/DNA topoisomerase II/histidine kinase"/>
    <property type="match status" value="1"/>
</dbReference>
<feature type="domain" description="Signal transduction histidine kinase subgroup 3 dimerisation and phosphoacceptor" evidence="11">
    <location>
        <begin position="83"/>
        <end position="141"/>
    </location>
</feature>
<feature type="domain" description="Histidine kinase/HSP90-like ATPase" evidence="10">
    <location>
        <begin position="186"/>
        <end position="273"/>
    </location>
</feature>
<evidence type="ECO:0000256" key="6">
    <source>
        <dbReference type="ARBA" id="ARBA00022777"/>
    </source>
</evidence>
<dbReference type="GO" id="GO:0000155">
    <property type="term" value="F:phosphorelay sensor kinase activity"/>
    <property type="evidence" value="ECO:0007669"/>
    <property type="project" value="InterPro"/>
</dbReference>
<keyword evidence="5" id="KW-0547">Nucleotide-binding</keyword>
<dbReference type="AlphaFoldDB" id="A0A1K1M648"/>
<evidence type="ECO:0000259" key="11">
    <source>
        <dbReference type="Pfam" id="PF07730"/>
    </source>
</evidence>
<dbReference type="PANTHER" id="PTHR24421">
    <property type="entry name" value="NITRATE/NITRITE SENSOR PROTEIN NARX-RELATED"/>
    <property type="match status" value="1"/>
</dbReference>
<evidence type="ECO:0000256" key="8">
    <source>
        <dbReference type="ARBA" id="ARBA00023012"/>
    </source>
</evidence>
<dbReference type="GO" id="GO:0046983">
    <property type="term" value="F:protein dimerization activity"/>
    <property type="evidence" value="ECO:0007669"/>
    <property type="project" value="InterPro"/>
</dbReference>
<keyword evidence="9" id="KW-1133">Transmembrane helix</keyword>
<dbReference type="EMBL" id="FPIZ01000001">
    <property type="protein sequence ID" value="SFW18579.1"/>
    <property type="molecule type" value="Genomic_DNA"/>
</dbReference>
<feature type="transmembrane region" description="Helical" evidence="9">
    <location>
        <begin position="23"/>
        <end position="48"/>
    </location>
</feature>
<gene>
    <name evidence="12" type="ORF">SAMN05661012_00478</name>
</gene>
<dbReference type="GO" id="GO:0005524">
    <property type="term" value="F:ATP binding"/>
    <property type="evidence" value="ECO:0007669"/>
    <property type="project" value="UniProtKB-KW"/>
</dbReference>
<comment type="catalytic activity">
    <reaction evidence="1">
        <text>ATP + protein L-histidine = ADP + protein N-phospho-L-histidine.</text>
        <dbReference type="EC" id="2.7.13.3"/>
    </reaction>
</comment>
<dbReference type="InterPro" id="IPR036890">
    <property type="entry name" value="HATPase_C_sf"/>
</dbReference>
<proteinExistence type="predicted"/>
<evidence type="ECO:0000313" key="12">
    <source>
        <dbReference type="EMBL" id="SFW18579.1"/>
    </source>
</evidence>
<evidence type="ECO:0000259" key="10">
    <source>
        <dbReference type="Pfam" id="PF02518"/>
    </source>
</evidence>